<dbReference type="GO" id="GO:0005886">
    <property type="term" value="C:plasma membrane"/>
    <property type="evidence" value="ECO:0007669"/>
    <property type="project" value="UniProtKB-SubCell"/>
</dbReference>
<evidence type="ECO:0008006" key="8">
    <source>
        <dbReference type="Google" id="ProtNLM"/>
    </source>
</evidence>
<evidence type="ECO:0000256" key="3">
    <source>
        <dbReference type="ARBA" id="ARBA00022692"/>
    </source>
</evidence>
<dbReference type="PANTHER" id="PTHR30250:SF11">
    <property type="entry name" value="O-ANTIGEN TRANSPORTER-RELATED"/>
    <property type="match status" value="1"/>
</dbReference>
<gene>
    <name evidence="7" type="ORF">COB13_14465</name>
</gene>
<feature type="transmembrane region" description="Helical" evidence="6">
    <location>
        <begin position="374"/>
        <end position="395"/>
    </location>
</feature>
<protein>
    <recommendedName>
        <fullName evidence="8">Polysaccharide biosynthesis protein C-terminal domain-containing protein</fullName>
    </recommendedName>
</protein>
<dbReference type="AlphaFoldDB" id="A0A2A4YTE7"/>
<feature type="transmembrane region" description="Helical" evidence="6">
    <location>
        <begin position="136"/>
        <end position="156"/>
    </location>
</feature>
<feature type="transmembrane region" description="Helical" evidence="6">
    <location>
        <begin position="201"/>
        <end position="219"/>
    </location>
</feature>
<feature type="transmembrane region" description="Helical" evidence="6">
    <location>
        <begin position="162"/>
        <end position="180"/>
    </location>
</feature>
<dbReference type="EMBL" id="NVUS01000024">
    <property type="protein sequence ID" value="PCI98086.1"/>
    <property type="molecule type" value="Genomic_DNA"/>
</dbReference>
<sequence>MLKIFSTYLSFSIINAGISFLISIYLARTLSYEDFGVVGLILSVLYFAIPMASFNTIGLIAINKVQLAADKFQQFANAYFTFLIIILAILIPAAFIGGLFIPEYKYIIYIIPMLIFFMAFGEFHNAELIQDHKSKTYGLFIFFTRLGIYGFTFMLIEYYGLSWIAYLWGMLAAEFVILLSRLSYNFTSLQKFKPSFDKTQMLNILAFGAPLIIALIAGWGLNQADRFIVLKYFSLKQVAFYTVAYSLGVIINTINQALTNTIVPTIYKAIKAGHAGPIIKKYTLIYAAIIVVIVLIFSLSAHFFIPHFYGQRYASSVNVSILIAIAFGFNGIYRVTGLVISYYKLNILQTKLVVISMLINVILSVILISDFGILAPAIGTIIAYMFLALASQYWGHKILKEKSEKSS</sequence>
<evidence type="ECO:0000256" key="6">
    <source>
        <dbReference type="SAM" id="Phobius"/>
    </source>
</evidence>
<feature type="transmembrane region" description="Helical" evidence="6">
    <location>
        <begin position="7"/>
        <end position="27"/>
    </location>
</feature>
<evidence type="ECO:0000256" key="4">
    <source>
        <dbReference type="ARBA" id="ARBA00022989"/>
    </source>
</evidence>
<feature type="transmembrane region" description="Helical" evidence="6">
    <location>
        <begin position="352"/>
        <end position="368"/>
    </location>
</feature>
<organism evidence="7">
    <name type="scientific">OCS116 cluster bacterium</name>
    <dbReference type="NCBI Taxonomy" id="2030921"/>
    <lineage>
        <taxon>Bacteria</taxon>
        <taxon>Pseudomonadati</taxon>
        <taxon>Pseudomonadota</taxon>
        <taxon>Alphaproteobacteria</taxon>
        <taxon>OCS116 cluster</taxon>
    </lineage>
</organism>
<accession>A0A2A4YTE7</accession>
<dbReference type="PANTHER" id="PTHR30250">
    <property type="entry name" value="PST FAMILY PREDICTED COLANIC ACID TRANSPORTER"/>
    <property type="match status" value="1"/>
</dbReference>
<dbReference type="Pfam" id="PF13440">
    <property type="entry name" value="Polysacc_synt_3"/>
    <property type="match status" value="1"/>
</dbReference>
<evidence type="ECO:0000256" key="5">
    <source>
        <dbReference type="ARBA" id="ARBA00023136"/>
    </source>
</evidence>
<feature type="transmembrane region" description="Helical" evidence="6">
    <location>
        <begin position="284"/>
        <end position="305"/>
    </location>
</feature>
<feature type="transmembrane region" description="Helical" evidence="6">
    <location>
        <begin position="39"/>
        <end position="63"/>
    </location>
</feature>
<comment type="caution">
    <text evidence="7">The sequence shown here is derived from an EMBL/GenBank/DDBJ whole genome shotgun (WGS) entry which is preliminary data.</text>
</comment>
<evidence type="ECO:0000256" key="1">
    <source>
        <dbReference type="ARBA" id="ARBA00004651"/>
    </source>
</evidence>
<reference key="1">
    <citation type="submission" date="2017-08" db="EMBL/GenBank/DDBJ databases">
        <title>A dynamic microbial community with high functional redundancy inhabits the cold, oxic subseafloor aquifer.</title>
        <authorList>
            <person name="Tully B.J."/>
            <person name="Wheat C.G."/>
            <person name="Glazer B.T."/>
            <person name="Huber J.A."/>
        </authorList>
    </citation>
    <scope>NUCLEOTIDE SEQUENCE [LARGE SCALE GENOMIC DNA]</scope>
</reference>
<evidence type="ECO:0000256" key="2">
    <source>
        <dbReference type="ARBA" id="ARBA00022475"/>
    </source>
</evidence>
<dbReference type="InterPro" id="IPR050833">
    <property type="entry name" value="Poly_Biosynth_Transport"/>
</dbReference>
<feature type="transmembrane region" description="Helical" evidence="6">
    <location>
        <begin position="239"/>
        <end position="263"/>
    </location>
</feature>
<keyword evidence="2" id="KW-1003">Cell membrane</keyword>
<proteinExistence type="predicted"/>
<feature type="transmembrane region" description="Helical" evidence="6">
    <location>
        <begin position="317"/>
        <end position="340"/>
    </location>
</feature>
<name>A0A2A4YTE7_9PROT</name>
<feature type="transmembrane region" description="Helical" evidence="6">
    <location>
        <begin position="75"/>
        <end position="100"/>
    </location>
</feature>
<comment type="subcellular location">
    <subcellularLocation>
        <location evidence="1">Cell membrane</location>
        <topology evidence="1">Multi-pass membrane protein</topology>
    </subcellularLocation>
</comment>
<keyword evidence="5 6" id="KW-0472">Membrane</keyword>
<feature type="transmembrane region" description="Helical" evidence="6">
    <location>
        <begin position="106"/>
        <end position="124"/>
    </location>
</feature>
<keyword evidence="4 6" id="KW-1133">Transmembrane helix</keyword>
<reference evidence="7" key="2">
    <citation type="journal article" date="2018" name="ISME J.">
        <title>A dynamic microbial community with high functional redundancy inhabits the cold, oxic subseafloor aquifer.</title>
        <authorList>
            <person name="Tully B.J."/>
            <person name="Wheat C.G."/>
            <person name="Glazer B.T."/>
            <person name="Huber J.A."/>
        </authorList>
    </citation>
    <scope>NUCLEOTIDE SEQUENCE</scope>
    <source>
        <strain evidence="7">NORP83</strain>
    </source>
</reference>
<keyword evidence="3 6" id="KW-0812">Transmembrane</keyword>
<evidence type="ECO:0000313" key="7">
    <source>
        <dbReference type="EMBL" id="PCI98086.1"/>
    </source>
</evidence>